<evidence type="ECO:0008006" key="3">
    <source>
        <dbReference type="Google" id="ProtNLM"/>
    </source>
</evidence>
<name>A0ABW4XM86_9GAMM</name>
<sequence length="189" mass="21530">MKLVKLIYLLFVPLFFGCKSSGHISDIEEFEKTLEEPNVFVYHFLGNSDESFKIPHALYIEGIKIGLLNRDGYYSFKASPGRYRFSLREPVLQAFDELSVTLEVKEGETYYLSYNHVWVEPELGHNALNDALHMYTAVNLARVDSGIGSVELAKTGPLMESSTVIVARLDCDKSKTLRPTRQDLINCKW</sequence>
<dbReference type="PROSITE" id="PS51257">
    <property type="entry name" value="PROKAR_LIPOPROTEIN"/>
    <property type="match status" value="1"/>
</dbReference>
<gene>
    <name evidence="1" type="ORF">ACFSJ3_12010</name>
</gene>
<organism evidence="1 2">
    <name type="scientific">Corallincola platygyrae</name>
    <dbReference type="NCBI Taxonomy" id="1193278"/>
    <lineage>
        <taxon>Bacteria</taxon>
        <taxon>Pseudomonadati</taxon>
        <taxon>Pseudomonadota</taxon>
        <taxon>Gammaproteobacteria</taxon>
        <taxon>Alteromonadales</taxon>
        <taxon>Psychromonadaceae</taxon>
        <taxon>Corallincola</taxon>
    </lineage>
</organism>
<keyword evidence="2" id="KW-1185">Reference proteome</keyword>
<reference evidence="2" key="1">
    <citation type="journal article" date="2019" name="Int. J. Syst. Evol. Microbiol.">
        <title>The Global Catalogue of Microorganisms (GCM) 10K type strain sequencing project: providing services to taxonomists for standard genome sequencing and annotation.</title>
        <authorList>
            <consortium name="The Broad Institute Genomics Platform"/>
            <consortium name="The Broad Institute Genome Sequencing Center for Infectious Disease"/>
            <person name="Wu L."/>
            <person name="Ma J."/>
        </authorList>
    </citation>
    <scope>NUCLEOTIDE SEQUENCE [LARGE SCALE GENOMIC DNA]</scope>
    <source>
        <strain evidence="2">CGMCC 1.10992</strain>
    </source>
</reference>
<proteinExistence type="predicted"/>
<dbReference type="Proteomes" id="UP001597380">
    <property type="component" value="Unassembled WGS sequence"/>
</dbReference>
<accession>A0ABW4XM86</accession>
<evidence type="ECO:0000313" key="2">
    <source>
        <dbReference type="Proteomes" id="UP001597380"/>
    </source>
</evidence>
<protein>
    <recommendedName>
        <fullName evidence="3">DUF2846 domain-containing protein</fullName>
    </recommendedName>
</protein>
<evidence type="ECO:0000313" key="1">
    <source>
        <dbReference type="EMBL" id="MFD2096712.1"/>
    </source>
</evidence>
<dbReference type="RefSeq" id="WP_345338896.1">
    <property type="nucleotide sequence ID" value="NZ_BAABLI010000008.1"/>
</dbReference>
<comment type="caution">
    <text evidence="1">The sequence shown here is derived from an EMBL/GenBank/DDBJ whole genome shotgun (WGS) entry which is preliminary data.</text>
</comment>
<dbReference type="EMBL" id="JBHUHT010000012">
    <property type="protein sequence ID" value="MFD2096712.1"/>
    <property type="molecule type" value="Genomic_DNA"/>
</dbReference>